<reference evidence="2 3" key="1">
    <citation type="journal article" date="2006" name="Proc. Natl. Acad. Sci. U.S.A.">
        <title>Complete nucleotide sequence of the chlorarachniophyte nucleomorph: nature's smallest nucleus.</title>
        <authorList>
            <person name="Gilson P.R."/>
            <person name="Su V."/>
            <person name="Slamovits C.H."/>
            <person name="Reith M.E."/>
            <person name="Keeling P.J."/>
            <person name="McFadden G.I."/>
        </authorList>
    </citation>
    <scope>NUCLEOTIDE SEQUENCE [LARGE SCALE GENOMIC DNA]</scope>
    <source>
        <strain evidence="3">CCMP621</strain>
    </source>
</reference>
<gene>
    <name evidence="2" type="primary">ysh1</name>
</gene>
<accession>Q3LWF4</accession>
<dbReference type="EMBL" id="DQ158856">
    <property type="protein sequence ID" value="ABA27211.1"/>
    <property type="molecule type" value="Genomic_DNA"/>
</dbReference>
<dbReference type="RefSeq" id="XP_001712823.1">
    <property type="nucleotide sequence ID" value="XM_001712771.1"/>
</dbReference>
<dbReference type="PANTHER" id="PTHR11203">
    <property type="entry name" value="CLEAVAGE AND POLYADENYLATION SPECIFICITY FACTOR FAMILY MEMBER"/>
    <property type="match status" value="1"/>
</dbReference>
<organism evidence="2 3">
    <name type="scientific">Bigelowiella natans</name>
    <name type="common">Pedinomonas minutissima</name>
    <name type="synonym">Chlorarachnion sp. (strain CCMP621)</name>
    <dbReference type="NCBI Taxonomy" id="227086"/>
    <lineage>
        <taxon>Eukaryota</taxon>
        <taxon>Sar</taxon>
        <taxon>Rhizaria</taxon>
        <taxon>Cercozoa</taxon>
        <taxon>Chlorarachniophyceae</taxon>
        <taxon>Bigelowiella</taxon>
    </lineage>
</organism>
<dbReference type="SUPFAM" id="SSF56281">
    <property type="entry name" value="Metallo-hydrolase/oxidoreductase"/>
    <property type="match status" value="1"/>
</dbReference>
<evidence type="ECO:0000313" key="3">
    <source>
        <dbReference type="Proteomes" id="UP000243425"/>
    </source>
</evidence>
<geneLocation type="nucleomorph" evidence="2"/>
<dbReference type="InterPro" id="IPR050698">
    <property type="entry name" value="MBL"/>
</dbReference>
<dbReference type="PANTHER" id="PTHR11203:SF37">
    <property type="entry name" value="INTEGRATOR COMPLEX SUBUNIT 11"/>
    <property type="match status" value="1"/>
</dbReference>
<dbReference type="AlphaFoldDB" id="Q3LWF4"/>
<dbReference type="GeneID" id="5788457"/>
<dbReference type="GO" id="GO:0004521">
    <property type="term" value="F:RNA endonuclease activity"/>
    <property type="evidence" value="ECO:0007669"/>
    <property type="project" value="TreeGrafter"/>
</dbReference>
<evidence type="ECO:0000313" key="2">
    <source>
        <dbReference type="EMBL" id="ABA27211.1"/>
    </source>
</evidence>
<dbReference type="InterPro" id="IPR036866">
    <property type="entry name" value="RibonucZ/Hydroxyglut_hydro"/>
</dbReference>
<name>Q3LWF4_BIGNA</name>
<evidence type="ECO:0000259" key="1">
    <source>
        <dbReference type="Pfam" id="PF16661"/>
    </source>
</evidence>
<dbReference type="Pfam" id="PF16661">
    <property type="entry name" value="Lactamase_B_6"/>
    <property type="match status" value="1"/>
</dbReference>
<feature type="domain" description="Metallo-beta-lactamase" evidence="1">
    <location>
        <begin position="28"/>
        <end position="197"/>
    </location>
</feature>
<keyword evidence="2" id="KW-0542">Nucleomorph</keyword>
<dbReference type="Proteomes" id="UP000243425">
    <property type="component" value="Nucleomorph 1"/>
</dbReference>
<dbReference type="InterPro" id="IPR001279">
    <property type="entry name" value="Metallo-B-lactamas"/>
</dbReference>
<proteinExistence type="predicted"/>
<sequence length="544" mass="63678">MVSDSIVKILQLGGTFQIGNSCIYVMIKNTIFILDIGIIRSDKYWMHLESINFLKKITKPLNFLISHYHLDHIGSLPLILNYGSDKVFFLLKNLSYSTYLTKLLFFYNSKEFLNFTDKLKIKSFNQDDIEMVMELIISVKENTVKMLRGNNIATFFNSGHSLGSSCINLNSLSFSLLYTGDYSKNDSLVLKGVSYYDFNFDLLIIEDTIGAKNYLDGKRNERFLYRKISNSVYKKKCTIVFPVSSFINLLNILLILFKFMSINKKKVKVIIINHKLNDLKNNSRKLINYFNSEIINKNYGFDENIYQIVKTSKSLVDTLHTDSHVIITSPDFFNLKSQLPSLLASNRNKYLFILTEFYQKFTVSSIINMKPIVIFGKSSGNKNKIKASKVFFYCHPSKNQIIEDLIKLNLKIVNFVHITQKGAQRLFNLLKNRRRNFTCVEYFFCNKSKKAIQIFQKEMYGIVYIQYNFRTELKVYSSLKKKHLFSYLELYKGNKRQRLKNSKSFFSNQISITDNRLIKYYSRSKKLLIRMNTIILKIIIILSH</sequence>
<dbReference type="Gene3D" id="3.60.15.10">
    <property type="entry name" value="Ribonuclease Z/Hydroxyacylglutathione hydrolase-like"/>
    <property type="match status" value="1"/>
</dbReference>
<protein>
    <submittedName>
        <fullName evidence="2">Ysh1 3' mRNA end processing factor</fullName>
    </submittedName>
</protein>
<dbReference type="Gene3D" id="3.40.50.10890">
    <property type="match status" value="1"/>
</dbReference>